<evidence type="ECO:0000259" key="3">
    <source>
        <dbReference type="PROSITE" id="PS50110"/>
    </source>
</evidence>
<feature type="domain" description="Response regulatory" evidence="3">
    <location>
        <begin position="11"/>
        <end position="129"/>
    </location>
</feature>
<dbReference type="SUPFAM" id="SSF52172">
    <property type="entry name" value="CheY-like"/>
    <property type="match status" value="1"/>
</dbReference>
<organism evidence="4 5">
    <name type="scientific">Geomesophilobacter sediminis</name>
    <dbReference type="NCBI Taxonomy" id="2798584"/>
    <lineage>
        <taxon>Bacteria</taxon>
        <taxon>Pseudomonadati</taxon>
        <taxon>Thermodesulfobacteriota</taxon>
        <taxon>Desulfuromonadia</taxon>
        <taxon>Geobacterales</taxon>
        <taxon>Geobacteraceae</taxon>
        <taxon>Geomesophilobacter</taxon>
    </lineage>
</organism>
<dbReference type="InterPro" id="IPR001789">
    <property type="entry name" value="Sig_transdc_resp-reg_receiver"/>
</dbReference>
<keyword evidence="5" id="KW-1185">Reference proteome</keyword>
<evidence type="ECO:0000256" key="1">
    <source>
        <dbReference type="ARBA" id="ARBA00022553"/>
    </source>
</evidence>
<evidence type="ECO:0000313" key="5">
    <source>
        <dbReference type="Proteomes" id="UP000636888"/>
    </source>
</evidence>
<dbReference type="PANTHER" id="PTHR44591">
    <property type="entry name" value="STRESS RESPONSE REGULATOR PROTEIN 1"/>
    <property type="match status" value="1"/>
</dbReference>
<feature type="modified residue" description="4-aspartylphosphate" evidence="2">
    <location>
        <position position="62"/>
    </location>
</feature>
<dbReference type="RefSeq" id="WP_199385743.1">
    <property type="nucleotide sequence ID" value="NZ_JAEMHM010000017.1"/>
</dbReference>
<reference evidence="4" key="1">
    <citation type="submission" date="2020-12" db="EMBL/GenBank/DDBJ databases">
        <title>Geomonas sp. Red875, isolated from river sediment.</title>
        <authorList>
            <person name="Xu Z."/>
            <person name="Zhang Z."/>
            <person name="Masuda Y."/>
            <person name="Itoh H."/>
            <person name="Senoo K."/>
        </authorList>
    </citation>
    <scope>NUCLEOTIDE SEQUENCE</scope>
    <source>
        <strain evidence="4">Red875</strain>
    </source>
</reference>
<keyword evidence="1 2" id="KW-0597">Phosphoprotein</keyword>
<dbReference type="GO" id="GO:0000160">
    <property type="term" value="P:phosphorelay signal transduction system"/>
    <property type="evidence" value="ECO:0007669"/>
    <property type="project" value="InterPro"/>
</dbReference>
<dbReference type="AlphaFoldDB" id="A0A8J7M1N1"/>
<gene>
    <name evidence="4" type="ORF">JFN93_19160</name>
</gene>
<accession>A0A8J7M1N1</accession>
<dbReference type="Pfam" id="PF00072">
    <property type="entry name" value="Response_reg"/>
    <property type="match status" value="1"/>
</dbReference>
<proteinExistence type="predicted"/>
<dbReference type="PROSITE" id="PS50110">
    <property type="entry name" value="RESPONSE_REGULATORY"/>
    <property type="match status" value="1"/>
</dbReference>
<evidence type="ECO:0000256" key="2">
    <source>
        <dbReference type="PROSITE-ProRule" id="PRU00169"/>
    </source>
</evidence>
<comment type="caution">
    <text evidence="4">The sequence shown here is derived from an EMBL/GenBank/DDBJ whole genome shotgun (WGS) entry which is preliminary data.</text>
</comment>
<dbReference type="InterPro" id="IPR011006">
    <property type="entry name" value="CheY-like_superfamily"/>
</dbReference>
<dbReference type="PANTHER" id="PTHR44591:SF3">
    <property type="entry name" value="RESPONSE REGULATORY DOMAIN-CONTAINING PROTEIN"/>
    <property type="match status" value="1"/>
</dbReference>
<dbReference type="Gene3D" id="3.40.50.2300">
    <property type="match status" value="1"/>
</dbReference>
<sequence length="131" mass="14084">MGPVTGNVNLSVLIVEDEPLTLDLLMETLALKYPSASVFQAADGKAALELFLAHRPEIVITDMNMPRMTGSQLATAIREVAPGAKIIAVTGERGDTGNQAAVRREGLFDYCLMKPILITDLLNILETSCRG</sequence>
<dbReference type="InterPro" id="IPR050595">
    <property type="entry name" value="Bact_response_regulator"/>
</dbReference>
<protein>
    <submittedName>
        <fullName evidence="4">Response regulator</fullName>
    </submittedName>
</protein>
<name>A0A8J7M1N1_9BACT</name>
<dbReference type="SMART" id="SM00448">
    <property type="entry name" value="REC"/>
    <property type="match status" value="1"/>
</dbReference>
<evidence type="ECO:0000313" key="4">
    <source>
        <dbReference type="EMBL" id="MBJ6726834.1"/>
    </source>
</evidence>
<dbReference type="EMBL" id="JAEMHM010000017">
    <property type="protein sequence ID" value="MBJ6726834.1"/>
    <property type="molecule type" value="Genomic_DNA"/>
</dbReference>
<dbReference type="Proteomes" id="UP000636888">
    <property type="component" value="Unassembled WGS sequence"/>
</dbReference>